<dbReference type="SUPFAM" id="SSF111369">
    <property type="entry name" value="HlyD-like secretion proteins"/>
    <property type="match status" value="2"/>
</dbReference>
<evidence type="ECO:0000256" key="3">
    <source>
        <dbReference type="SAM" id="SignalP"/>
    </source>
</evidence>
<name>A0A517NZT5_9BACT</name>
<organism evidence="6 7">
    <name type="scientific">Stieleria marina</name>
    <dbReference type="NCBI Taxonomy" id="1930275"/>
    <lineage>
        <taxon>Bacteria</taxon>
        <taxon>Pseudomonadati</taxon>
        <taxon>Planctomycetota</taxon>
        <taxon>Planctomycetia</taxon>
        <taxon>Pirellulales</taxon>
        <taxon>Pirellulaceae</taxon>
        <taxon>Stieleria</taxon>
    </lineage>
</organism>
<keyword evidence="3" id="KW-0732">Signal</keyword>
<evidence type="ECO:0000256" key="1">
    <source>
        <dbReference type="ARBA" id="ARBA00004196"/>
    </source>
</evidence>
<dbReference type="AlphaFoldDB" id="A0A517NZT5"/>
<dbReference type="InterPro" id="IPR058792">
    <property type="entry name" value="Beta-barrel_RND_2"/>
</dbReference>
<dbReference type="Pfam" id="PF25954">
    <property type="entry name" value="Beta-barrel_RND_2"/>
    <property type="match status" value="1"/>
</dbReference>
<dbReference type="Gene3D" id="2.40.30.170">
    <property type="match status" value="1"/>
</dbReference>
<feature type="signal peptide" evidence="3">
    <location>
        <begin position="1"/>
        <end position="27"/>
    </location>
</feature>
<gene>
    <name evidence="6" type="ORF">K239x_46420</name>
</gene>
<dbReference type="Gene3D" id="1.10.287.470">
    <property type="entry name" value="Helix hairpin bin"/>
    <property type="match status" value="1"/>
</dbReference>
<dbReference type="PANTHER" id="PTHR32347:SF23">
    <property type="entry name" value="BLL5650 PROTEIN"/>
    <property type="match status" value="1"/>
</dbReference>
<feature type="domain" description="CusB-like beta-barrel" evidence="5">
    <location>
        <begin position="297"/>
        <end position="360"/>
    </location>
</feature>
<proteinExistence type="predicted"/>
<dbReference type="Gene3D" id="2.40.50.100">
    <property type="match status" value="2"/>
</dbReference>
<dbReference type="EMBL" id="CP036526">
    <property type="protein sequence ID" value="QDT12631.1"/>
    <property type="molecule type" value="Genomic_DNA"/>
</dbReference>
<dbReference type="InterPro" id="IPR058625">
    <property type="entry name" value="MdtA-like_BSH"/>
</dbReference>
<dbReference type="RefSeq" id="WP_145420502.1">
    <property type="nucleotide sequence ID" value="NZ_CP036526.1"/>
</dbReference>
<evidence type="ECO:0000313" key="6">
    <source>
        <dbReference type="EMBL" id="QDT12631.1"/>
    </source>
</evidence>
<protein>
    <submittedName>
        <fullName evidence="6">Putative efflux pump membrane fusion protein</fullName>
    </submittedName>
</protein>
<accession>A0A517NZT5</accession>
<feature type="chain" id="PRO_5022013838" evidence="3">
    <location>
        <begin position="28"/>
        <end position="372"/>
    </location>
</feature>
<dbReference type="PANTHER" id="PTHR32347">
    <property type="entry name" value="EFFLUX SYSTEM COMPONENT YKNX-RELATED"/>
    <property type="match status" value="1"/>
</dbReference>
<reference evidence="6 7" key="1">
    <citation type="submission" date="2019-02" db="EMBL/GenBank/DDBJ databases">
        <title>Deep-cultivation of Planctomycetes and their phenomic and genomic characterization uncovers novel biology.</title>
        <authorList>
            <person name="Wiegand S."/>
            <person name="Jogler M."/>
            <person name="Boedeker C."/>
            <person name="Pinto D."/>
            <person name="Vollmers J."/>
            <person name="Rivas-Marin E."/>
            <person name="Kohn T."/>
            <person name="Peeters S.H."/>
            <person name="Heuer A."/>
            <person name="Rast P."/>
            <person name="Oberbeckmann S."/>
            <person name="Bunk B."/>
            <person name="Jeske O."/>
            <person name="Meyerdierks A."/>
            <person name="Storesund J.E."/>
            <person name="Kallscheuer N."/>
            <person name="Luecker S."/>
            <person name="Lage O.M."/>
            <person name="Pohl T."/>
            <person name="Merkel B.J."/>
            <person name="Hornburger P."/>
            <person name="Mueller R.-W."/>
            <person name="Bruemmer F."/>
            <person name="Labrenz M."/>
            <person name="Spormann A.M."/>
            <person name="Op den Camp H."/>
            <person name="Overmann J."/>
            <person name="Amann R."/>
            <person name="Jetten M.S.M."/>
            <person name="Mascher T."/>
            <person name="Medema M.H."/>
            <person name="Devos D.P."/>
            <person name="Kaster A.-K."/>
            <person name="Ovreas L."/>
            <person name="Rohde M."/>
            <person name="Galperin M.Y."/>
            <person name="Jogler C."/>
        </authorList>
    </citation>
    <scope>NUCLEOTIDE SEQUENCE [LARGE SCALE GENOMIC DNA]</scope>
    <source>
        <strain evidence="6 7">K23_9</strain>
    </source>
</reference>
<dbReference type="Proteomes" id="UP000319817">
    <property type="component" value="Chromosome"/>
</dbReference>
<dbReference type="Pfam" id="PF25917">
    <property type="entry name" value="BSH_RND"/>
    <property type="match status" value="1"/>
</dbReference>
<dbReference type="InterPro" id="IPR050465">
    <property type="entry name" value="UPF0194_transport"/>
</dbReference>
<evidence type="ECO:0000256" key="2">
    <source>
        <dbReference type="ARBA" id="ARBA00023054"/>
    </source>
</evidence>
<evidence type="ECO:0000313" key="7">
    <source>
        <dbReference type="Proteomes" id="UP000319817"/>
    </source>
</evidence>
<sequence precursor="true">MKRNLPRLAVLLFSLALTICLNDAACAQETISLKDWVVTVIDQVDVPARETGLLESLDVAEGDRVTAGQLIGKLDDRQIQLQAKLADADLQIAKKRMETHFESELAKHDLALAEQLGEQQKFSSDIARQKAQNDVRVRAAAKATGIAKNEWSRANDARSRFADSVSKSELDSLRLAYERSQLEGQQAVIDQQIDALTSKSEDKASLLHRLRIRRAEVTIDQATADKSILEIQTGAKQYAAQLAQLSVQQHTIVAPIDGVVVQRYQQPGQWVGAGAAIVRVLRIDRLQAEGFVGIEIAKKLQAAQSVEVRCAGVGSQAIKGEVSFVSPEMDPINGQVRLLVQFDNPGEQVLPGMRVDLTAVGETATDPSDDSK</sequence>
<comment type="subcellular location">
    <subcellularLocation>
        <location evidence="1">Cell envelope</location>
    </subcellularLocation>
</comment>
<dbReference type="GO" id="GO:0030313">
    <property type="term" value="C:cell envelope"/>
    <property type="evidence" value="ECO:0007669"/>
    <property type="project" value="UniProtKB-SubCell"/>
</dbReference>
<evidence type="ECO:0000259" key="4">
    <source>
        <dbReference type="Pfam" id="PF25917"/>
    </source>
</evidence>
<dbReference type="OrthoDB" id="259511at2"/>
<keyword evidence="2" id="KW-0175">Coiled coil</keyword>
<evidence type="ECO:0000259" key="5">
    <source>
        <dbReference type="Pfam" id="PF25954"/>
    </source>
</evidence>
<feature type="domain" description="Multidrug resistance protein MdtA-like barrel-sandwich hybrid" evidence="4">
    <location>
        <begin position="43"/>
        <end position="276"/>
    </location>
</feature>
<keyword evidence="7" id="KW-1185">Reference proteome</keyword>